<dbReference type="InterPro" id="IPR011765">
    <property type="entry name" value="Pept_M16_N"/>
</dbReference>
<dbReference type="GO" id="GO:0051603">
    <property type="term" value="P:proteolysis involved in protein catabolic process"/>
    <property type="evidence" value="ECO:0007669"/>
    <property type="project" value="TreeGrafter"/>
</dbReference>
<reference evidence="11 12" key="1">
    <citation type="submission" date="2020-05" db="EMBL/GenBank/DDBJ databases">
        <authorList>
            <person name="Casaregola S."/>
            <person name="Devillers H."/>
            <person name="Grondin C."/>
        </authorList>
    </citation>
    <scope>NUCLEOTIDE SEQUENCE [LARGE SCALE GENOMIC DNA]</scope>
    <source>
        <strain evidence="11 12">CLIB 1767</strain>
    </source>
</reference>
<comment type="caution">
    <text evidence="11">The sequence shown here is derived from an EMBL/GenBank/DDBJ whole genome shotgun (WGS) entry which is preliminary data.</text>
</comment>
<sequence length="1242" mass="141819">MPLNDMRNCDAQLFTPFSYSNRNHKLCVLPNGILTLLISDPDDKMSSCSLSVAAGSYSDPKGIPGIAHLFEHMLLAAGSNKYPVPGYYHDIIAKYNGFQNAFTTGEQTTFYFEIPVLSVDGEMIFDKILDIFASYFDDPIFNPLIINKEVYSINSEHENNISSISKMLYHATRLLANNNHPFSQFSTGNMNSLSNVSNTHLNDLQSLLIKYYRENISSHKISLCIRGPQSVNSLSKLAYLNFGKMLCKKASLRRSLSAIRYRTYSKPKAEKNLVKKKLDVETFHILEDVWNSRFNNITAFDDGVSKRSNIIFVKSNKSFTVRFLFPINLNNNKLPNQDIKTFSRVWCDLFGDESRSSCCQYFIEREWITGCFAYVSDFTIHDIGLVLELDLSNNGWCHLDQITEELFSSIIPQFTKGNLHKLSKYLRDQNYIDIISFINQKKIKSPMEETSEISSVLLENLKELNIANIFKGSSILSENSGHSNIEILDDKSQEMDNWWLGQAILFQKFLTGCMTITNVRVIVLGNNLQKCGLKNSFMKKFKCDEFYEFEYQMKYINYSKLFGKFETEIKKNIDYPRENEFIVAEHRNLTVLRQILLETSLRSKYSSLTPNTMENQILQLPRLVSFNSMYELWVLEDGALNQPLGRKTIVTFELASTTIEPSPRNTILLEILAQLLFKIISPGLYPAVKIGYVYTIAASDRGEVTIKFTISGFGSGIIQVMNHISMGIKKILKMNSNSKQDREMFRKGRILTRNKYKNASMENCIKSSSIGLLIVLEKHMWTLEDRTDALEGVDMDEFLNFCQMFLKGDTNFLTLFIQGDMSEADSINSYLDKNITGHFSIKNGSPGSPHRVTNKLLRTIVLKPGTNYVLEHDGVCDDPSNGITFFIQMGSRYDLKIRALTFFSGYLMSLTLIPELRNKRQVGYVVMGGVRELTDTIGIHITIMSSSNTMTLEENIEEYLEYFEEDVLGSINDSFFFKEYILKYIQIIKHDPSMLETNGASGETTSGPMNLMNEIIPNVRVGSNDILNSYEMNNHNKCMNKIIDGEVISIKELQESQQKILEQITLTEYRNFIWEKTSEYSAKRSKISIMINSVLSQDAIREQALLLQLGAFLKMKGLLIESKELKDIVEKTHGNPFLLLKGLLASFHNKKEGLRLCSVIMKEIYNSLETVSYQKLIKTPLGAIQRASSRSFHQCIEYSGKNTHQERQQCNQPNEPSTIQRIRVPPVQLPGPNAFRKQTSSI</sequence>
<keyword evidence="7" id="KW-0482">Metalloprotease</keyword>
<dbReference type="Gene3D" id="3.30.830.10">
    <property type="entry name" value="Metalloenzyme, LuxS/M16 peptidase-like"/>
    <property type="match status" value="4"/>
</dbReference>
<gene>
    <name evidence="11" type="ORF">KABA2_01S05874</name>
</gene>
<keyword evidence="12" id="KW-1185">Reference proteome</keyword>
<comment type="cofactor">
    <cofactor evidence="1">
        <name>Zn(2+)</name>
        <dbReference type="ChEBI" id="CHEBI:29105"/>
    </cofactor>
</comment>
<dbReference type="PANTHER" id="PTHR43690:SF18">
    <property type="entry name" value="INSULIN-DEGRADING ENZYME-RELATED"/>
    <property type="match status" value="1"/>
</dbReference>
<dbReference type="Pfam" id="PF16187">
    <property type="entry name" value="Peptidase_M16_M"/>
    <property type="match status" value="1"/>
</dbReference>
<evidence type="ECO:0000256" key="4">
    <source>
        <dbReference type="ARBA" id="ARBA00022723"/>
    </source>
</evidence>
<dbReference type="FunFam" id="3.30.830.10:FF:000012">
    <property type="entry name" value="Protease 3"/>
    <property type="match status" value="1"/>
</dbReference>
<organism evidence="11 12">
    <name type="scientific">Maudiozyma barnettii</name>
    <dbReference type="NCBI Taxonomy" id="61262"/>
    <lineage>
        <taxon>Eukaryota</taxon>
        <taxon>Fungi</taxon>
        <taxon>Dikarya</taxon>
        <taxon>Ascomycota</taxon>
        <taxon>Saccharomycotina</taxon>
        <taxon>Saccharomycetes</taxon>
        <taxon>Saccharomycetales</taxon>
        <taxon>Saccharomycetaceae</taxon>
        <taxon>Maudiozyma</taxon>
    </lineage>
</organism>
<dbReference type="InterPro" id="IPR050626">
    <property type="entry name" value="Peptidase_M16"/>
</dbReference>
<proteinExistence type="inferred from homology"/>
<dbReference type="Pfam" id="PF00675">
    <property type="entry name" value="Peptidase_M16"/>
    <property type="match status" value="1"/>
</dbReference>
<feature type="domain" description="Coenzyme PQQ synthesis protein F-like C-terminal lobe" evidence="10">
    <location>
        <begin position="914"/>
        <end position="967"/>
    </location>
</feature>
<dbReference type="GeneID" id="64855215"/>
<accession>A0A8H2ZFT3</accession>
<dbReference type="AlphaFoldDB" id="A0A8H2ZFT3"/>
<dbReference type="GO" id="GO:0046872">
    <property type="term" value="F:metal ion binding"/>
    <property type="evidence" value="ECO:0007669"/>
    <property type="project" value="UniProtKB-KW"/>
</dbReference>
<dbReference type="Pfam" id="PF22456">
    <property type="entry name" value="PqqF-like_C_4"/>
    <property type="match status" value="1"/>
</dbReference>
<dbReference type="GO" id="GO:0005739">
    <property type="term" value="C:mitochondrion"/>
    <property type="evidence" value="ECO:0007669"/>
    <property type="project" value="TreeGrafter"/>
</dbReference>
<evidence type="ECO:0000259" key="9">
    <source>
        <dbReference type="Pfam" id="PF16187"/>
    </source>
</evidence>
<evidence type="ECO:0000256" key="2">
    <source>
        <dbReference type="ARBA" id="ARBA00007261"/>
    </source>
</evidence>
<dbReference type="InterPro" id="IPR011249">
    <property type="entry name" value="Metalloenz_LuxS/M16"/>
</dbReference>
<dbReference type="SUPFAM" id="SSF63411">
    <property type="entry name" value="LuxS/MPP-like metallohydrolase"/>
    <property type="match status" value="4"/>
</dbReference>
<evidence type="ECO:0000256" key="1">
    <source>
        <dbReference type="ARBA" id="ARBA00001947"/>
    </source>
</evidence>
<evidence type="ECO:0000256" key="5">
    <source>
        <dbReference type="ARBA" id="ARBA00022801"/>
    </source>
</evidence>
<evidence type="ECO:0000256" key="7">
    <source>
        <dbReference type="ARBA" id="ARBA00023049"/>
    </source>
</evidence>
<protein>
    <submittedName>
        <fullName evidence="11">Similar to Saccharomyces cerevisiae YPR122W AXL1 Haploid specific endoprotease that performs one of two N-terminal cleavages during maturation of a- factor mating pheromone</fullName>
    </submittedName>
</protein>
<keyword evidence="5" id="KW-0378">Hydrolase</keyword>
<dbReference type="PANTHER" id="PTHR43690">
    <property type="entry name" value="NARDILYSIN"/>
    <property type="match status" value="1"/>
</dbReference>
<dbReference type="InterPro" id="IPR054734">
    <property type="entry name" value="PqqF-like_C_4"/>
</dbReference>
<evidence type="ECO:0000256" key="3">
    <source>
        <dbReference type="ARBA" id="ARBA00022670"/>
    </source>
</evidence>
<evidence type="ECO:0000259" key="10">
    <source>
        <dbReference type="Pfam" id="PF22456"/>
    </source>
</evidence>
<dbReference type="GO" id="GO:0005829">
    <property type="term" value="C:cytosol"/>
    <property type="evidence" value="ECO:0007669"/>
    <property type="project" value="TreeGrafter"/>
</dbReference>
<feature type="domain" description="Peptidase M16 middle/third" evidence="9">
    <location>
        <begin position="506"/>
        <end position="788"/>
    </location>
</feature>
<dbReference type="OrthoDB" id="952271at2759"/>
<keyword evidence="6" id="KW-0862">Zinc</keyword>
<dbReference type="Proteomes" id="UP000644660">
    <property type="component" value="Unassembled WGS sequence"/>
</dbReference>
<keyword evidence="3 11" id="KW-0645">Protease</keyword>
<dbReference type="GO" id="GO:0004222">
    <property type="term" value="F:metalloendopeptidase activity"/>
    <property type="evidence" value="ECO:0007669"/>
    <property type="project" value="UniProtKB-ARBA"/>
</dbReference>
<dbReference type="RefSeq" id="XP_041404134.1">
    <property type="nucleotide sequence ID" value="XM_041548200.1"/>
</dbReference>
<evidence type="ECO:0000256" key="6">
    <source>
        <dbReference type="ARBA" id="ARBA00022833"/>
    </source>
</evidence>
<name>A0A8H2ZFT3_9SACH</name>
<evidence type="ECO:0000313" key="12">
    <source>
        <dbReference type="Proteomes" id="UP000644660"/>
    </source>
</evidence>
<keyword evidence="4" id="KW-0479">Metal-binding</keyword>
<feature type="domain" description="Peptidase M16 N-terminal" evidence="8">
    <location>
        <begin position="36"/>
        <end position="163"/>
    </location>
</feature>
<comment type="similarity">
    <text evidence="2">Belongs to the peptidase M16 family.</text>
</comment>
<dbReference type="GO" id="GO:0043171">
    <property type="term" value="P:peptide catabolic process"/>
    <property type="evidence" value="ECO:0007669"/>
    <property type="project" value="TreeGrafter"/>
</dbReference>
<evidence type="ECO:0000313" key="11">
    <source>
        <dbReference type="EMBL" id="CAB4252095.1"/>
    </source>
</evidence>
<dbReference type="InterPro" id="IPR032632">
    <property type="entry name" value="Peptidase_M16_M"/>
</dbReference>
<dbReference type="EMBL" id="CAEFZW010000001">
    <property type="protein sequence ID" value="CAB4252095.1"/>
    <property type="molecule type" value="Genomic_DNA"/>
</dbReference>
<evidence type="ECO:0000259" key="8">
    <source>
        <dbReference type="Pfam" id="PF00675"/>
    </source>
</evidence>